<dbReference type="EMBL" id="KN717076">
    <property type="protein sequence ID" value="KJH40631.1"/>
    <property type="molecule type" value="Genomic_DNA"/>
</dbReference>
<organism evidence="2 3">
    <name type="scientific">Dictyocaulus viviparus</name>
    <name type="common">Bovine lungworm</name>
    <dbReference type="NCBI Taxonomy" id="29172"/>
    <lineage>
        <taxon>Eukaryota</taxon>
        <taxon>Metazoa</taxon>
        <taxon>Ecdysozoa</taxon>
        <taxon>Nematoda</taxon>
        <taxon>Chromadorea</taxon>
        <taxon>Rhabditida</taxon>
        <taxon>Rhabditina</taxon>
        <taxon>Rhabditomorpha</taxon>
        <taxon>Strongyloidea</taxon>
        <taxon>Metastrongylidae</taxon>
        <taxon>Dictyocaulus</taxon>
    </lineage>
</organism>
<reference evidence="2 3" key="1">
    <citation type="submission" date="2013-11" db="EMBL/GenBank/DDBJ databases">
        <title>Draft genome of the bovine lungworm Dictyocaulus viviparus.</title>
        <authorList>
            <person name="Mitreva M."/>
        </authorList>
    </citation>
    <scope>NUCLEOTIDE SEQUENCE [LARGE SCALE GENOMIC DNA]</scope>
    <source>
        <strain evidence="2 3">HannoverDv2000</strain>
    </source>
</reference>
<feature type="region of interest" description="Disordered" evidence="1">
    <location>
        <begin position="255"/>
        <end position="302"/>
    </location>
</feature>
<reference evidence="3" key="2">
    <citation type="journal article" date="2016" name="Sci. Rep.">
        <title>Dictyocaulus viviparus genome, variome and transcriptome elucidate lungworm biology and support future intervention.</title>
        <authorList>
            <person name="McNulty S.N."/>
            <person name="Strube C."/>
            <person name="Rosa B.A."/>
            <person name="Martin J.C."/>
            <person name="Tyagi R."/>
            <person name="Choi Y.J."/>
            <person name="Wang Q."/>
            <person name="Hallsworth Pepin K."/>
            <person name="Zhang X."/>
            <person name="Ozersky P."/>
            <person name="Wilson R.K."/>
            <person name="Sternberg P.W."/>
            <person name="Gasser R.B."/>
            <person name="Mitreva M."/>
        </authorList>
    </citation>
    <scope>NUCLEOTIDE SEQUENCE [LARGE SCALE GENOMIC DNA]</scope>
    <source>
        <strain evidence="3">HannoverDv2000</strain>
    </source>
</reference>
<feature type="compositionally biased region" description="Polar residues" evidence="1">
    <location>
        <begin position="255"/>
        <end position="281"/>
    </location>
</feature>
<name>A0A0D8XDW9_DICVI</name>
<protein>
    <submittedName>
        <fullName evidence="2">Uncharacterized protein</fullName>
    </submittedName>
</protein>
<accession>A0A0D8XDW9</accession>
<sequence length="302" mass="33315">MDGLAGLSEFRQDKSVQARIAINPKQKEASHSQKKDQQHMLGSVVTFALLYCIETKQRKLTEIIPYVGMIDLGFVNDCLEQDILVAADWLESLLNADKAREQAELLKMLVDASTTMVEKIEAGELKLLHAAELNRVCNLIRLQVIDELIRRQPQNTHPVPNVEVQSHEHNSITTFYSHLLCHHKLYLAISSYIRKRFLERRFDSGSDIPSTSGVQNADYMSAFLPCSSKGLDIPSTSGAPNVDYMNTLLPCSSNGSDIPSTSGTQNGDSMNTMLLSSSKPGVSSAYPFSESSTSSGEISDDD</sequence>
<evidence type="ECO:0000313" key="3">
    <source>
        <dbReference type="Proteomes" id="UP000053766"/>
    </source>
</evidence>
<evidence type="ECO:0000256" key="1">
    <source>
        <dbReference type="SAM" id="MobiDB-lite"/>
    </source>
</evidence>
<feature type="compositionally biased region" description="Low complexity" evidence="1">
    <location>
        <begin position="289"/>
        <end position="302"/>
    </location>
</feature>
<keyword evidence="3" id="KW-1185">Reference proteome</keyword>
<dbReference type="Proteomes" id="UP000053766">
    <property type="component" value="Unassembled WGS sequence"/>
</dbReference>
<gene>
    <name evidence="2" type="ORF">DICVIV_13410</name>
</gene>
<dbReference type="AlphaFoldDB" id="A0A0D8XDW9"/>
<proteinExistence type="predicted"/>
<evidence type="ECO:0000313" key="2">
    <source>
        <dbReference type="EMBL" id="KJH40631.1"/>
    </source>
</evidence>